<organism evidence="2">
    <name type="scientific">viral metagenome</name>
    <dbReference type="NCBI Taxonomy" id="1070528"/>
    <lineage>
        <taxon>unclassified sequences</taxon>
        <taxon>metagenomes</taxon>
        <taxon>organismal metagenomes</taxon>
    </lineage>
</organism>
<accession>A0A6C0E3E1</accession>
<name>A0A6C0E3E1_9ZZZZ</name>
<feature type="domain" description="dUTPase-like" evidence="1">
    <location>
        <begin position="103"/>
        <end position="193"/>
    </location>
</feature>
<reference evidence="2" key="1">
    <citation type="journal article" date="2020" name="Nature">
        <title>Giant virus diversity and host interactions through global metagenomics.</title>
        <authorList>
            <person name="Schulz F."/>
            <person name="Roux S."/>
            <person name="Paez-Espino D."/>
            <person name="Jungbluth S."/>
            <person name="Walsh D.A."/>
            <person name="Denef V.J."/>
            <person name="McMahon K.D."/>
            <person name="Konstantinidis K.T."/>
            <person name="Eloe-Fadrosh E.A."/>
            <person name="Kyrpides N.C."/>
            <person name="Woyke T."/>
        </authorList>
    </citation>
    <scope>NUCLEOTIDE SEQUENCE</scope>
    <source>
        <strain evidence="2">GVMAG-M-3300023179-114</strain>
    </source>
</reference>
<sequence>MSEPKLNTLLFKLLGSYYDKVMVLKVYVDTDDNTLRHMYYAAADNHNEKMRNNPFHIDAGFDLFAPGKDEDDELTFFYDRVNKLDFKISCSATMYTDNDKSFNTGYYMYPRSSISKTQLRLANSVGIIDAGYRGHLIGMFDVVGSKDYFGKKFDRYAQICAPGLVPIVVEIVETKEDIGLETSRGENGLGSSGR</sequence>
<dbReference type="InterPro" id="IPR029054">
    <property type="entry name" value="dUTPase-like"/>
</dbReference>
<dbReference type="EMBL" id="MN739720">
    <property type="protein sequence ID" value="QHT22799.1"/>
    <property type="molecule type" value="Genomic_DNA"/>
</dbReference>
<evidence type="ECO:0000259" key="1">
    <source>
        <dbReference type="Pfam" id="PF00692"/>
    </source>
</evidence>
<dbReference type="Pfam" id="PF00692">
    <property type="entry name" value="dUTPase"/>
    <property type="match status" value="1"/>
</dbReference>
<dbReference type="InterPro" id="IPR036157">
    <property type="entry name" value="dUTPase-like_sf"/>
</dbReference>
<dbReference type="Gene3D" id="2.70.40.10">
    <property type="match status" value="1"/>
</dbReference>
<protein>
    <recommendedName>
        <fullName evidence="1">dUTPase-like domain-containing protein</fullName>
    </recommendedName>
</protein>
<proteinExistence type="predicted"/>
<dbReference type="SUPFAM" id="SSF51283">
    <property type="entry name" value="dUTPase-like"/>
    <property type="match status" value="1"/>
</dbReference>
<evidence type="ECO:0000313" key="2">
    <source>
        <dbReference type="EMBL" id="QHT22799.1"/>
    </source>
</evidence>
<dbReference type="AlphaFoldDB" id="A0A6C0E3E1"/>